<comment type="caution">
    <text evidence="2">The sequence shown here is derived from an EMBL/GenBank/DDBJ whole genome shotgun (WGS) entry which is preliminary data.</text>
</comment>
<accession>A0AAN6YM59</accession>
<protein>
    <submittedName>
        <fullName evidence="2">Uncharacterized protein</fullName>
    </submittedName>
</protein>
<keyword evidence="3" id="KW-1185">Reference proteome</keyword>
<evidence type="ECO:0000313" key="3">
    <source>
        <dbReference type="Proteomes" id="UP001301958"/>
    </source>
</evidence>
<feature type="transmembrane region" description="Helical" evidence="1">
    <location>
        <begin position="201"/>
        <end position="226"/>
    </location>
</feature>
<dbReference type="AlphaFoldDB" id="A0AAN6YM59"/>
<organism evidence="2 3">
    <name type="scientific">Podospora fimiseda</name>
    <dbReference type="NCBI Taxonomy" id="252190"/>
    <lineage>
        <taxon>Eukaryota</taxon>
        <taxon>Fungi</taxon>
        <taxon>Dikarya</taxon>
        <taxon>Ascomycota</taxon>
        <taxon>Pezizomycotina</taxon>
        <taxon>Sordariomycetes</taxon>
        <taxon>Sordariomycetidae</taxon>
        <taxon>Sordariales</taxon>
        <taxon>Podosporaceae</taxon>
        <taxon>Podospora</taxon>
    </lineage>
</organism>
<dbReference type="EMBL" id="MU865588">
    <property type="protein sequence ID" value="KAK4221085.1"/>
    <property type="molecule type" value="Genomic_DNA"/>
</dbReference>
<dbReference type="Proteomes" id="UP001301958">
    <property type="component" value="Unassembled WGS sequence"/>
</dbReference>
<name>A0AAN6YM59_9PEZI</name>
<proteinExistence type="predicted"/>
<keyword evidence="1" id="KW-0472">Membrane</keyword>
<keyword evidence="1" id="KW-0812">Transmembrane</keyword>
<evidence type="ECO:0000313" key="2">
    <source>
        <dbReference type="EMBL" id="KAK4221085.1"/>
    </source>
</evidence>
<keyword evidence="1" id="KW-1133">Transmembrane helix</keyword>
<reference evidence="2" key="2">
    <citation type="submission" date="2023-05" db="EMBL/GenBank/DDBJ databases">
        <authorList>
            <consortium name="Lawrence Berkeley National Laboratory"/>
            <person name="Steindorff A."/>
            <person name="Hensen N."/>
            <person name="Bonometti L."/>
            <person name="Westerberg I."/>
            <person name="Brannstrom I.O."/>
            <person name="Guillou S."/>
            <person name="Cros-Aarteil S."/>
            <person name="Calhoun S."/>
            <person name="Haridas S."/>
            <person name="Kuo A."/>
            <person name="Mondo S."/>
            <person name="Pangilinan J."/>
            <person name="Riley R."/>
            <person name="Labutti K."/>
            <person name="Andreopoulos B."/>
            <person name="Lipzen A."/>
            <person name="Chen C."/>
            <person name="Yanf M."/>
            <person name="Daum C."/>
            <person name="Ng V."/>
            <person name="Clum A."/>
            <person name="Ohm R."/>
            <person name="Martin F."/>
            <person name="Silar P."/>
            <person name="Natvig D."/>
            <person name="Lalanne C."/>
            <person name="Gautier V."/>
            <person name="Ament-Velasquez S.L."/>
            <person name="Kruys A."/>
            <person name="Hutchinson M.I."/>
            <person name="Powell A.J."/>
            <person name="Barry K."/>
            <person name="Miller A.N."/>
            <person name="Grigoriev I.V."/>
            <person name="Debuchy R."/>
            <person name="Gladieux P."/>
            <person name="Thoren M.H."/>
            <person name="Johannesson H."/>
        </authorList>
    </citation>
    <scope>NUCLEOTIDE SEQUENCE</scope>
    <source>
        <strain evidence="2">CBS 990.96</strain>
    </source>
</reference>
<sequence>MTLCTIDPQARNMHISAKRQTRAKKPTIIWKPLQRGSSERWSYSETTALREQLGFSMHNSTLDDRGIYRLSKPESWLIPLSELQLPANITNTTALPGSSSSQVTAQPFGMTFNILGYLPTYEWQWVGEVTSADFMLCTASCLYPGPLPERNYRDRQRCSRFQAMLRVLASTGYHESVLYFNETAPAQMQLFMELDKPVSKTFLAVVGSLLFIQIIFVAIVTGIFAFSRDDLIIGGA</sequence>
<evidence type="ECO:0000256" key="1">
    <source>
        <dbReference type="SAM" id="Phobius"/>
    </source>
</evidence>
<gene>
    <name evidence="2" type="ORF">QBC38DRAFT_461862</name>
</gene>
<reference evidence="2" key="1">
    <citation type="journal article" date="2023" name="Mol. Phylogenet. Evol.">
        <title>Genome-scale phylogeny and comparative genomics of the fungal order Sordariales.</title>
        <authorList>
            <person name="Hensen N."/>
            <person name="Bonometti L."/>
            <person name="Westerberg I."/>
            <person name="Brannstrom I.O."/>
            <person name="Guillou S."/>
            <person name="Cros-Aarteil S."/>
            <person name="Calhoun S."/>
            <person name="Haridas S."/>
            <person name="Kuo A."/>
            <person name="Mondo S."/>
            <person name="Pangilinan J."/>
            <person name="Riley R."/>
            <person name="LaButti K."/>
            <person name="Andreopoulos B."/>
            <person name="Lipzen A."/>
            <person name="Chen C."/>
            <person name="Yan M."/>
            <person name="Daum C."/>
            <person name="Ng V."/>
            <person name="Clum A."/>
            <person name="Steindorff A."/>
            <person name="Ohm R.A."/>
            <person name="Martin F."/>
            <person name="Silar P."/>
            <person name="Natvig D.O."/>
            <person name="Lalanne C."/>
            <person name="Gautier V."/>
            <person name="Ament-Velasquez S.L."/>
            <person name="Kruys A."/>
            <person name="Hutchinson M.I."/>
            <person name="Powell A.J."/>
            <person name="Barry K."/>
            <person name="Miller A.N."/>
            <person name="Grigoriev I.V."/>
            <person name="Debuchy R."/>
            <person name="Gladieux P."/>
            <person name="Hiltunen Thoren M."/>
            <person name="Johannesson H."/>
        </authorList>
    </citation>
    <scope>NUCLEOTIDE SEQUENCE</scope>
    <source>
        <strain evidence="2">CBS 990.96</strain>
    </source>
</reference>